<evidence type="ECO:0000313" key="3">
    <source>
        <dbReference type="Proteomes" id="UP001333110"/>
    </source>
</evidence>
<keyword evidence="3" id="KW-1185">Reference proteome</keyword>
<protein>
    <recommendedName>
        <fullName evidence="4">BCL2-like 13</fullName>
    </recommendedName>
</protein>
<dbReference type="PANTHER" id="PTHR15758">
    <property type="entry name" value="BCL-2-LIKE PROTEIN 13"/>
    <property type="match status" value="1"/>
</dbReference>
<evidence type="ECO:0000313" key="2">
    <source>
        <dbReference type="EMBL" id="KAK4832765.1"/>
    </source>
</evidence>
<evidence type="ECO:0000256" key="1">
    <source>
        <dbReference type="SAM" id="MobiDB-lite"/>
    </source>
</evidence>
<dbReference type="EMBL" id="JAUNZN010000001">
    <property type="protein sequence ID" value="KAK4832765.1"/>
    <property type="molecule type" value="Genomic_DNA"/>
</dbReference>
<dbReference type="Proteomes" id="UP001333110">
    <property type="component" value="Unassembled WGS sequence"/>
</dbReference>
<reference evidence="2 3" key="1">
    <citation type="journal article" date="2023" name="J. Hered.">
        <title>Chromosome-level genome of the wood stork (Mycteria americana) provides insight into avian chromosome evolution.</title>
        <authorList>
            <person name="Flamio R. Jr."/>
            <person name="Ramstad K.M."/>
        </authorList>
    </citation>
    <scope>NUCLEOTIDE SEQUENCE [LARGE SCALE GENOMIC DNA]</scope>
    <source>
        <strain evidence="2">JAX WOST 10</strain>
    </source>
</reference>
<dbReference type="GO" id="GO:0005739">
    <property type="term" value="C:mitochondrion"/>
    <property type="evidence" value="ECO:0007669"/>
    <property type="project" value="TreeGrafter"/>
</dbReference>
<name>A0AAN7PME9_MYCAM</name>
<dbReference type="PANTHER" id="PTHR15758:SF2">
    <property type="entry name" value="BCL-2-LIKE PROTEIN 13"/>
    <property type="match status" value="1"/>
</dbReference>
<proteinExistence type="predicted"/>
<evidence type="ECO:0008006" key="4">
    <source>
        <dbReference type="Google" id="ProtNLM"/>
    </source>
</evidence>
<feature type="region of interest" description="Disordered" evidence="1">
    <location>
        <begin position="28"/>
        <end position="53"/>
    </location>
</feature>
<organism evidence="2 3">
    <name type="scientific">Mycteria americana</name>
    <name type="common">Wood stork</name>
    <dbReference type="NCBI Taxonomy" id="33587"/>
    <lineage>
        <taxon>Eukaryota</taxon>
        <taxon>Metazoa</taxon>
        <taxon>Chordata</taxon>
        <taxon>Craniata</taxon>
        <taxon>Vertebrata</taxon>
        <taxon>Euteleostomi</taxon>
        <taxon>Archelosauria</taxon>
        <taxon>Archosauria</taxon>
        <taxon>Dinosauria</taxon>
        <taxon>Saurischia</taxon>
        <taxon>Theropoda</taxon>
        <taxon>Coelurosauria</taxon>
        <taxon>Aves</taxon>
        <taxon>Neognathae</taxon>
        <taxon>Neoaves</taxon>
        <taxon>Aequornithes</taxon>
        <taxon>Ciconiiformes</taxon>
        <taxon>Ciconiidae</taxon>
        <taxon>Mycteria</taxon>
    </lineage>
</organism>
<gene>
    <name evidence="2" type="ORF">QYF61_025612</name>
</gene>
<sequence>MASSTAVPVGFHYETKYVVLSYLGLLSQEKPQEHPPPSSQGTQQQLMAQHASEKEALEKIKIEIEEELKHLDEEILEAFTTTGFDCHTSPVFSPANPESSIEDCLAHLGEKVSQELKEHLHKALQSLLSKPVTYQEYRERTQETAAHASGWNKVPNK</sequence>
<dbReference type="SUPFAM" id="SSF56854">
    <property type="entry name" value="Bcl-2 inhibitors of programmed cell death"/>
    <property type="match status" value="1"/>
</dbReference>
<dbReference type="AlphaFoldDB" id="A0AAN7PME9"/>
<comment type="caution">
    <text evidence="2">The sequence shown here is derived from an EMBL/GenBank/DDBJ whole genome shotgun (WGS) entry which is preliminary data.</text>
</comment>
<dbReference type="InterPro" id="IPR036834">
    <property type="entry name" value="Bcl-2-like_sf"/>
</dbReference>
<dbReference type="GO" id="GO:0006915">
    <property type="term" value="P:apoptotic process"/>
    <property type="evidence" value="ECO:0007669"/>
    <property type="project" value="InterPro"/>
</dbReference>
<dbReference type="InterPro" id="IPR042398">
    <property type="entry name" value="BCL2L13"/>
</dbReference>
<dbReference type="GO" id="GO:0042981">
    <property type="term" value="P:regulation of apoptotic process"/>
    <property type="evidence" value="ECO:0007669"/>
    <property type="project" value="InterPro"/>
</dbReference>
<dbReference type="GO" id="GO:0016020">
    <property type="term" value="C:membrane"/>
    <property type="evidence" value="ECO:0007669"/>
    <property type="project" value="TreeGrafter"/>
</dbReference>
<accession>A0AAN7PME9</accession>